<dbReference type="FunFam" id="3.10.10.10:FF:000007">
    <property type="entry name" value="Retrovirus-related Pol polyprotein from transposon 17.6-like Protein"/>
    <property type="match status" value="1"/>
</dbReference>
<keyword evidence="4" id="KW-0540">Nuclease</keyword>
<dbReference type="PANTHER" id="PTHR37984">
    <property type="entry name" value="PROTEIN CBG26694"/>
    <property type="match status" value="1"/>
</dbReference>
<dbReference type="InterPro" id="IPR043128">
    <property type="entry name" value="Rev_trsase/Diguanyl_cyclase"/>
</dbReference>
<protein>
    <submittedName>
        <fullName evidence="12">Uncharacterized protein LOC107477848</fullName>
    </submittedName>
</protein>
<evidence type="ECO:0000256" key="9">
    <source>
        <dbReference type="SAM" id="MobiDB-lite"/>
    </source>
</evidence>
<dbReference type="GO" id="GO:0006508">
    <property type="term" value="P:proteolysis"/>
    <property type="evidence" value="ECO:0007669"/>
    <property type="project" value="UniProtKB-KW"/>
</dbReference>
<evidence type="ECO:0000313" key="12">
    <source>
        <dbReference type="RefSeq" id="XP_015953413.1"/>
    </source>
</evidence>
<dbReference type="Pfam" id="PF17921">
    <property type="entry name" value="Integrase_H2C2"/>
    <property type="match status" value="1"/>
</dbReference>
<dbReference type="Gene3D" id="3.10.20.370">
    <property type="match status" value="1"/>
</dbReference>
<dbReference type="Pfam" id="PF17919">
    <property type="entry name" value="RT_RNaseH_2"/>
    <property type="match status" value="1"/>
</dbReference>
<dbReference type="InterPro" id="IPR041577">
    <property type="entry name" value="RT_RNaseH_2"/>
</dbReference>
<accession>A0A6P4CMU3</accession>
<dbReference type="AlphaFoldDB" id="A0A6P4CMU3"/>
<keyword evidence="1" id="KW-0645">Protease</keyword>
<evidence type="ECO:0000256" key="5">
    <source>
        <dbReference type="ARBA" id="ARBA00022759"/>
    </source>
</evidence>
<evidence type="ECO:0000256" key="3">
    <source>
        <dbReference type="ARBA" id="ARBA00022695"/>
    </source>
</evidence>
<dbReference type="GeneID" id="107477848"/>
<feature type="compositionally biased region" description="Pro residues" evidence="9">
    <location>
        <begin position="268"/>
        <end position="277"/>
    </location>
</feature>
<evidence type="ECO:0000256" key="2">
    <source>
        <dbReference type="ARBA" id="ARBA00022679"/>
    </source>
</evidence>
<organism evidence="11 12">
    <name type="scientific">Arachis duranensis</name>
    <name type="common">Wild peanut</name>
    <dbReference type="NCBI Taxonomy" id="130453"/>
    <lineage>
        <taxon>Eukaryota</taxon>
        <taxon>Viridiplantae</taxon>
        <taxon>Streptophyta</taxon>
        <taxon>Embryophyta</taxon>
        <taxon>Tracheophyta</taxon>
        <taxon>Spermatophyta</taxon>
        <taxon>Magnoliopsida</taxon>
        <taxon>eudicotyledons</taxon>
        <taxon>Gunneridae</taxon>
        <taxon>Pentapetalae</taxon>
        <taxon>rosids</taxon>
        <taxon>fabids</taxon>
        <taxon>Fabales</taxon>
        <taxon>Fabaceae</taxon>
        <taxon>Papilionoideae</taxon>
        <taxon>50 kb inversion clade</taxon>
        <taxon>dalbergioids sensu lato</taxon>
        <taxon>Dalbergieae</taxon>
        <taxon>Pterocarpus clade</taxon>
        <taxon>Arachis</taxon>
    </lineage>
</organism>
<evidence type="ECO:0000259" key="10">
    <source>
        <dbReference type="PROSITE" id="PS50878"/>
    </source>
</evidence>
<dbReference type="RefSeq" id="XP_015953413.1">
    <property type="nucleotide sequence ID" value="XM_016097927.1"/>
</dbReference>
<dbReference type="Gene3D" id="3.10.10.10">
    <property type="entry name" value="HIV Type 1 Reverse Transcriptase, subunit A, domain 1"/>
    <property type="match status" value="2"/>
</dbReference>
<keyword evidence="2" id="KW-0808">Transferase</keyword>
<dbReference type="PANTHER" id="PTHR37984:SF5">
    <property type="entry name" value="PROTEIN NYNRIN-LIKE"/>
    <property type="match status" value="1"/>
</dbReference>
<dbReference type="GO" id="GO:0003964">
    <property type="term" value="F:RNA-directed DNA polymerase activity"/>
    <property type="evidence" value="ECO:0007669"/>
    <property type="project" value="UniProtKB-KW"/>
</dbReference>
<dbReference type="InterPro" id="IPR050951">
    <property type="entry name" value="Retrovirus_Pol_polyprotein"/>
</dbReference>
<reference evidence="12" key="2">
    <citation type="submission" date="2025-08" db="UniProtKB">
        <authorList>
            <consortium name="RefSeq"/>
        </authorList>
    </citation>
    <scope>IDENTIFICATION</scope>
    <source>
        <tissue evidence="12">Whole plant</tissue>
    </source>
</reference>
<name>A0A6P4CMU3_ARADU</name>
<evidence type="ECO:0000256" key="6">
    <source>
        <dbReference type="ARBA" id="ARBA00022801"/>
    </source>
</evidence>
<evidence type="ECO:0000256" key="8">
    <source>
        <dbReference type="ARBA" id="ARBA00023268"/>
    </source>
</evidence>
<feature type="region of interest" description="Disordered" evidence="9">
    <location>
        <begin position="242"/>
        <end position="277"/>
    </location>
</feature>
<keyword evidence="3" id="KW-0548">Nucleotidyltransferase</keyword>
<dbReference type="FunFam" id="3.30.70.270:FF:000020">
    <property type="entry name" value="Transposon Tf2-6 polyprotein-like Protein"/>
    <property type="match status" value="1"/>
</dbReference>
<dbReference type="SUPFAM" id="SSF56672">
    <property type="entry name" value="DNA/RNA polymerases"/>
    <property type="match status" value="1"/>
</dbReference>
<feature type="compositionally biased region" description="Polar residues" evidence="9">
    <location>
        <begin position="242"/>
        <end position="251"/>
    </location>
</feature>
<dbReference type="Pfam" id="PF03732">
    <property type="entry name" value="Retrotrans_gag"/>
    <property type="match status" value="1"/>
</dbReference>
<dbReference type="CDD" id="cd01647">
    <property type="entry name" value="RT_LTR"/>
    <property type="match status" value="1"/>
</dbReference>
<dbReference type="CDD" id="cd09274">
    <property type="entry name" value="RNase_HI_RT_Ty3"/>
    <property type="match status" value="1"/>
</dbReference>
<keyword evidence="7" id="KW-0695">RNA-directed DNA polymerase</keyword>
<feature type="domain" description="Reverse transcriptase" evidence="10">
    <location>
        <begin position="499"/>
        <end position="693"/>
    </location>
</feature>
<gene>
    <name evidence="12" type="primary">LOC107477848</name>
</gene>
<keyword evidence="11" id="KW-1185">Reference proteome</keyword>
<dbReference type="InterPro" id="IPR005162">
    <property type="entry name" value="Retrotrans_gag_dom"/>
</dbReference>
<dbReference type="InterPro" id="IPR041588">
    <property type="entry name" value="Integrase_H2C2"/>
</dbReference>
<dbReference type="InterPro" id="IPR043502">
    <property type="entry name" value="DNA/RNA_pol_sf"/>
</dbReference>
<dbReference type="GO" id="GO:0004519">
    <property type="term" value="F:endonuclease activity"/>
    <property type="evidence" value="ECO:0007669"/>
    <property type="project" value="UniProtKB-KW"/>
</dbReference>
<sequence>MADNTRMKTMEADIKRLYQMIEAATEEGRAKRARATEAADLKLEAIQSSLTQLLSDPTRGHSIVCDSPKGSYSGVDHHQRHLQPYRRVSFDLPKFDGTNALNWIFSVDQYFDFFRVPVEEQVGLAAMHMTGMAVPWFQMAQRSAPFRSWAQLKRDIEIEFGPSLFESPRELLFKLQQHGSVYDYYAEFVSLANRSGIEPQDALRDCFISGLRVDIHREVKAQCPPSLMRAVSLARLYEDKFSSTTRNTHGPSSYRPLPALSQHMTLSRPPPRSTLPPLLPTPPQQLISSKSPIKHLTPTEIQSRREKGLCYWCDERFSATHKCPNKHFMLYQVEPEPDASPGVSIEEVPSDGELLQQLDQQVIEHHLSYNAMHGTSGPASIRIKAQIGGLDIQALIDGGGDLVIGTPWLRTLRAHIVDYDAAFLRFWHEGQFVTVQGETSSALSQAQFHHIRRLVNTDAIAEAFTVQLQQSDEIAETLLQLPEGLNPELTILLYTYGSVFAQPKGLPPQWAHDHSIPLTKSAEPVKVRPYRYPHSQKNQIEVMVKQMLEDGIIQPNSFPIPTVDELLDELFGATVFSKLDLRSGYHQILVTPEDRHKTAFRTYQGLYEWLVMPFGLTNAPVTFQHLMNDVFRPHLRKFVLVFFDDILVYSSSWALHLQHLEMVLQILQRECLFAKLSKCLFGMAEIDYLGHTISGNGVHMEQAKVKAVSEWQQPQNLKQLREFLGLTGYYCRFIKGYATLAAPLTDLLKKDAFLWSTQASAAFQRLKDAITSQPVLALPNFELPFELETDASGIGIGAILKQGKHRIAYFSKKLSATMQQQSAYVREFYAIIEAVAKFRHYLLGRHFIILSDQQSLKALVDQTLHTPKQQKWLHKLLGFDFEIQYKPGRENVAADALSRCFFAAFYTPQLDWVTTLKEDLQADDSLKALLLQCRQNPQGEGNYSSKNGLLLWRNRVVIPLGSSLIKLILKEYHDSVIGGHSGIAKTTERIASNFYWPKCSGTSGVMY</sequence>
<keyword evidence="8" id="KW-0511">Multifunctional enzyme</keyword>
<evidence type="ECO:0000256" key="4">
    <source>
        <dbReference type="ARBA" id="ARBA00022722"/>
    </source>
</evidence>
<reference evidence="11" key="1">
    <citation type="journal article" date="2016" name="Nat. Genet.">
        <title>The genome sequences of Arachis duranensis and Arachis ipaensis, the diploid ancestors of cultivated peanut.</title>
        <authorList>
            <person name="Bertioli D.J."/>
            <person name="Cannon S.B."/>
            <person name="Froenicke L."/>
            <person name="Huang G."/>
            <person name="Farmer A.D."/>
            <person name="Cannon E.K."/>
            <person name="Liu X."/>
            <person name="Gao D."/>
            <person name="Clevenger J."/>
            <person name="Dash S."/>
            <person name="Ren L."/>
            <person name="Moretzsohn M.C."/>
            <person name="Shirasawa K."/>
            <person name="Huang W."/>
            <person name="Vidigal B."/>
            <person name="Abernathy B."/>
            <person name="Chu Y."/>
            <person name="Niederhuth C.E."/>
            <person name="Umale P."/>
            <person name="Araujo A.C."/>
            <person name="Kozik A."/>
            <person name="Kim K.D."/>
            <person name="Burow M.D."/>
            <person name="Varshney R.K."/>
            <person name="Wang X."/>
            <person name="Zhang X."/>
            <person name="Barkley N."/>
            <person name="Guimaraes P.M."/>
            <person name="Isobe S."/>
            <person name="Guo B."/>
            <person name="Liao B."/>
            <person name="Stalker H.T."/>
            <person name="Schmitz R.J."/>
            <person name="Scheffler B.E."/>
            <person name="Leal-Bertioli S.C."/>
            <person name="Xun X."/>
            <person name="Jackson S.A."/>
            <person name="Michelmore R."/>
            <person name="Ozias-Akins P."/>
        </authorList>
    </citation>
    <scope>NUCLEOTIDE SEQUENCE [LARGE SCALE GENOMIC DNA]</scope>
    <source>
        <strain evidence="11">cv. V14167</strain>
    </source>
</reference>
<dbReference type="InterPro" id="IPR000477">
    <property type="entry name" value="RT_dom"/>
</dbReference>
<evidence type="ECO:0000313" key="11">
    <source>
        <dbReference type="Proteomes" id="UP000515211"/>
    </source>
</evidence>
<dbReference type="Gene3D" id="3.30.70.270">
    <property type="match status" value="2"/>
</dbReference>
<dbReference type="PROSITE" id="PS50878">
    <property type="entry name" value="RT_POL"/>
    <property type="match status" value="1"/>
</dbReference>
<keyword evidence="6" id="KW-0378">Hydrolase</keyword>
<dbReference type="KEGG" id="adu:107477848"/>
<evidence type="ECO:0000256" key="1">
    <source>
        <dbReference type="ARBA" id="ARBA00022670"/>
    </source>
</evidence>
<dbReference type="Gene3D" id="1.10.340.70">
    <property type="match status" value="1"/>
</dbReference>
<keyword evidence="5" id="KW-0255">Endonuclease</keyword>
<evidence type="ECO:0000256" key="7">
    <source>
        <dbReference type="ARBA" id="ARBA00022918"/>
    </source>
</evidence>
<proteinExistence type="predicted"/>
<dbReference type="Pfam" id="PF00078">
    <property type="entry name" value="RVT_1"/>
    <property type="match status" value="1"/>
</dbReference>
<dbReference type="GO" id="GO:0008233">
    <property type="term" value="F:peptidase activity"/>
    <property type="evidence" value="ECO:0007669"/>
    <property type="project" value="UniProtKB-KW"/>
</dbReference>
<dbReference type="Proteomes" id="UP000515211">
    <property type="component" value="Chromosome 3"/>
</dbReference>